<dbReference type="EMBL" id="CM008048">
    <property type="protein sequence ID" value="PAN21028.1"/>
    <property type="molecule type" value="Genomic_DNA"/>
</dbReference>
<reference evidence="2" key="1">
    <citation type="submission" date="2018-04" db="EMBL/GenBank/DDBJ databases">
        <title>WGS assembly of Panicum hallii.</title>
        <authorList>
            <person name="Lovell J."/>
            <person name="Jenkins J."/>
            <person name="Lowry D."/>
            <person name="Mamidi S."/>
            <person name="Sreedasyam A."/>
            <person name="Weng X."/>
            <person name="Barry K."/>
            <person name="Bonette J."/>
            <person name="Campitelli B."/>
            <person name="Daum C."/>
            <person name="Gordon S."/>
            <person name="Gould B."/>
            <person name="Lipzen A."/>
            <person name="Macqueen A."/>
            <person name="Palacio-Mejia J."/>
            <person name="Plott C."/>
            <person name="Shakirov E."/>
            <person name="Shu S."/>
            <person name="Yoshinaga Y."/>
            <person name="Zane M."/>
            <person name="Rokhsar D."/>
            <person name="Grimwood J."/>
            <person name="Schmutz J."/>
            <person name="Juenger T."/>
        </authorList>
    </citation>
    <scope>NUCLEOTIDE SEQUENCE [LARGE SCALE GENOMIC DNA]</scope>
    <source>
        <strain evidence="2">FIL2</strain>
    </source>
</reference>
<keyword evidence="1" id="KW-0812">Transmembrane</keyword>
<evidence type="ECO:0000256" key="1">
    <source>
        <dbReference type="SAM" id="Phobius"/>
    </source>
</evidence>
<protein>
    <submittedName>
        <fullName evidence="2">Uncharacterized protein</fullName>
    </submittedName>
</protein>
<sequence>MPKQETLREMFQFFSLHKSLDHPKLCRAICLSFAKGRKVNDLCLFFSDPLQHFHTDLSQLQHIVSNLQASEEHCYYSFTLVLFWNYSYCLLYNLSLVILG</sequence>
<feature type="transmembrane region" description="Helical" evidence="1">
    <location>
        <begin position="75"/>
        <end position="99"/>
    </location>
</feature>
<name>A0A2S3HEE4_9POAL</name>
<keyword evidence="1" id="KW-0472">Membrane</keyword>
<dbReference type="Proteomes" id="UP000243499">
    <property type="component" value="Chromosome 3"/>
</dbReference>
<evidence type="ECO:0000313" key="2">
    <source>
        <dbReference type="EMBL" id="PAN21028.1"/>
    </source>
</evidence>
<organism evidence="2">
    <name type="scientific">Panicum hallii</name>
    <dbReference type="NCBI Taxonomy" id="206008"/>
    <lineage>
        <taxon>Eukaryota</taxon>
        <taxon>Viridiplantae</taxon>
        <taxon>Streptophyta</taxon>
        <taxon>Embryophyta</taxon>
        <taxon>Tracheophyta</taxon>
        <taxon>Spermatophyta</taxon>
        <taxon>Magnoliopsida</taxon>
        <taxon>Liliopsida</taxon>
        <taxon>Poales</taxon>
        <taxon>Poaceae</taxon>
        <taxon>PACMAD clade</taxon>
        <taxon>Panicoideae</taxon>
        <taxon>Panicodae</taxon>
        <taxon>Paniceae</taxon>
        <taxon>Panicinae</taxon>
        <taxon>Panicum</taxon>
        <taxon>Panicum sect. Panicum</taxon>
    </lineage>
</organism>
<accession>A0A2S3HEE4</accession>
<dbReference type="Gramene" id="PAN21028">
    <property type="protein sequence ID" value="PAN21028"/>
    <property type="gene ID" value="PAHAL_3G432400"/>
</dbReference>
<dbReference type="AlphaFoldDB" id="A0A2S3HEE4"/>
<proteinExistence type="predicted"/>
<gene>
    <name evidence="2" type="ORF">PAHAL_3G432400</name>
</gene>
<keyword evidence="1" id="KW-1133">Transmembrane helix</keyword>